<evidence type="ECO:0000313" key="3">
    <source>
        <dbReference type="Proteomes" id="UP000525078"/>
    </source>
</evidence>
<feature type="domain" description="DUF4283" evidence="1">
    <location>
        <begin position="123"/>
        <end position="191"/>
    </location>
</feature>
<proteinExistence type="predicted"/>
<dbReference type="AlphaFoldDB" id="A0A7J6HLU3"/>
<evidence type="ECO:0000313" key="2">
    <source>
        <dbReference type="EMBL" id="KAF4395608.1"/>
    </source>
</evidence>
<dbReference type="EMBL" id="JAATIP010000006">
    <property type="protein sequence ID" value="KAF4395608.1"/>
    <property type="molecule type" value="Genomic_DNA"/>
</dbReference>
<protein>
    <recommendedName>
        <fullName evidence="1">DUF4283 domain-containing protein</fullName>
    </recommendedName>
</protein>
<comment type="caution">
    <text evidence="2">The sequence shown here is derived from an EMBL/GenBank/DDBJ whole genome shotgun (WGS) entry which is preliminary data.</text>
</comment>
<organism evidence="2 3">
    <name type="scientific">Cannabis sativa</name>
    <name type="common">Hemp</name>
    <name type="synonym">Marijuana</name>
    <dbReference type="NCBI Taxonomy" id="3483"/>
    <lineage>
        <taxon>Eukaryota</taxon>
        <taxon>Viridiplantae</taxon>
        <taxon>Streptophyta</taxon>
        <taxon>Embryophyta</taxon>
        <taxon>Tracheophyta</taxon>
        <taxon>Spermatophyta</taxon>
        <taxon>Magnoliopsida</taxon>
        <taxon>eudicotyledons</taxon>
        <taxon>Gunneridae</taxon>
        <taxon>Pentapetalae</taxon>
        <taxon>rosids</taxon>
        <taxon>fabids</taxon>
        <taxon>Rosales</taxon>
        <taxon>Cannabaceae</taxon>
        <taxon>Cannabis</taxon>
    </lineage>
</organism>
<accession>A0A7J6HLU3</accession>
<name>A0A7J6HLU3_CANSA</name>
<evidence type="ECO:0000259" key="1">
    <source>
        <dbReference type="Pfam" id="PF14111"/>
    </source>
</evidence>
<reference evidence="2 3" key="1">
    <citation type="journal article" date="2020" name="bioRxiv">
        <title>Sequence and annotation of 42 cannabis genomes reveals extensive copy number variation in cannabinoid synthesis and pathogen resistance genes.</title>
        <authorList>
            <person name="Mckernan K.J."/>
            <person name="Helbert Y."/>
            <person name="Kane L.T."/>
            <person name="Ebling H."/>
            <person name="Zhang L."/>
            <person name="Liu B."/>
            <person name="Eaton Z."/>
            <person name="Mclaughlin S."/>
            <person name="Kingan S."/>
            <person name="Baybayan P."/>
            <person name="Concepcion G."/>
            <person name="Jordan M."/>
            <person name="Riva A."/>
            <person name="Barbazuk W."/>
            <person name="Harkins T."/>
        </authorList>
    </citation>
    <scope>NUCLEOTIDE SEQUENCE [LARGE SCALE GENOMIC DNA]</scope>
    <source>
        <strain evidence="3">cv. Jamaican Lion 4</strain>
        <tissue evidence="2">Leaf</tissue>
    </source>
</reference>
<gene>
    <name evidence="2" type="ORF">F8388_008707</name>
</gene>
<dbReference type="Pfam" id="PF14111">
    <property type="entry name" value="DUF4283"/>
    <property type="match status" value="1"/>
</dbReference>
<dbReference type="InterPro" id="IPR025558">
    <property type="entry name" value="DUF4283"/>
</dbReference>
<sequence>MAAVVLSFSREGAMIIPIAYGICRDLLQGWIQHLHFDFSDKLFASRYISIFSYLRIWILRRSLLLFLDFACLVSSHTPSLSLPNFMDSLALNMSQILNLTEKEVVVHDLTDDDGRDNQPRRSFCLVFRVLITSHSIKPEWFEDAMKNSWITRAPLTFSDYGSGMFMVEFACECDMRRVLEGQPWHFDHCLVTCANPQSLDTLLPNQLCCSPF</sequence>
<dbReference type="Proteomes" id="UP000525078">
    <property type="component" value="Unassembled WGS sequence"/>
</dbReference>